<keyword evidence="1" id="KW-1133">Transmembrane helix</keyword>
<comment type="caution">
    <text evidence="2">The sequence shown here is derived from an EMBL/GenBank/DDBJ whole genome shotgun (WGS) entry which is preliminary data.</text>
</comment>
<sequence length="81" mass="9421">MEQKRWAEIIIFLIIAIAGFVDLALFLFGKAGAEVGILGIFAMMVVFWYSLLMKMNAIEKNLLIREIEMKKEIKELKNKRE</sequence>
<evidence type="ECO:0000256" key="1">
    <source>
        <dbReference type="SAM" id="Phobius"/>
    </source>
</evidence>
<proteinExistence type="predicted"/>
<keyword evidence="1" id="KW-0812">Transmembrane</keyword>
<keyword evidence="1" id="KW-0472">Membrane</keyword>
<evidence type="ECO:0000313" key="3">
    <source>
        <dbReference type="Proteomes" id="UP000320766"/>
    </source>
</evidence>
<protein>
    <submittedName>
        <fullName evidence="2">Uncharacterized protein</fullName>
    </submittedName>
</protein>
<feature type="transmembrane region" description="Helical" evidence="1">
    <location>
        <begin position="35"/>
        <end position="52"/>
    </location>
</feature>
<organism evidence="2 3">
    <name type="scientific">Candidatus Methanolliviera hydrocarbonicum</name>
    <dbReference type="NCBI Taxonomy" id="2491085"/>
    <lineage>
        <taxon>Archaea</taxon>
        <taxon>Methanobacteriati</taxon>
        <taxon>Methanobacteriota</taxon>
        <taxon>Candidatus Methanoliparia</taxon>
        <taxon>Candidatus Methanoliparales</taxon>
        <taxon>Candidatus Methanollivieraceae</taxon>
        <taxon>Candidatus Methanolliviera</taxon>
    </lineage>
</organism>
<accession>A0A520KUZ3</accession>
<reference evidence="2 3" key="1">
    <citation type="journal article" date="2019" name="Nat. Microbiol.">
        <title>Wide diversity of methane and short-chain alkane metabolisms in uncultured archaea.</title>
        <authorList>
            <person name="Borrel G."/>
            <person name="Adam P.S."/>
            <person name="McKay L.J."/>
            <person name="Chen L.X."/>
            <person name="Sierra-Garcia I.N."/>
            <person name="Sieber C.M."/>
            <person name="Letourneur Q."/>
            <person name="Ghozlane A."/>
            <person name="Andersen G.L."/>
            <person name="Li W.J."/>
            <person name="Hallam S.J."/>
            <person name="Muyzer G."/>
            <person name="de Oliveira V.M."/>
            <person name="Inskeep W.P."/>
            <person name="Banfield J.F."/>
            <person name="Gribaldo S."/>
        </authorList>
    </citation>
    <scope>NUCLEOTIDE SEQUENCE [LARGE SCALE GENOMIC DNA]</scope>
    <source>
        <strain evidence="2">NM1b</strain>
    </source>
</reference>
<dbReference type="Proteomes" id="UP000320766">
    <property type="component" value="Unassembled WGS sequence"/>
</dbReference>
<evidence type="ECO:0000313" key="2">
    <source>
        <dbReference type="EMBL" id="RZN67307.1"/>
    </source>
</evidence>
<dbReference type="AlphaFoldDB" id="A0A520KUZ3"/>
<dbReference type="EMBL" id="RXIL01000139">
    <property type="protein sequence ID" value="RZN67307.1"/>
    <property type="molecule type" value="Genomic_DNA"/>
</dbReference>
<name>A0A520KUZ3_9EURY</name>
<feature type="transmembrane region" description="Helical" evidence="1">
    <location>
        <begin position="9"/>
        <end position="29"/>
    </location>
</feature>
<gene>
    <name evidence="2" type="ORF">EF807_07725</name>
</gene>